<sequence>PTTIDTEADRITDGLDDTERTRVEQAVATMNAMYGAPARIRDLTQDLVEHWEARRTAMLPFVADADDAPGGAPGKAMLVCATREICVRVYDALKILRPDWHTDDPTTGVMKIVYSSDSRKDSKELRAHALRDSQRKAVIN</sequence>
<feature type="non-terminal residue" evidence="2">
    <location>
        <position position="140"/>
    </location>
</feature>
<dbReference type="InterPro" id="IPR051268">
    <property type="entry name" value="Type-I_R_enzyme_R_subunit"/>
</dbReference>
<comment type="caution">
    <text evidence="2">The sequence shown here is derived from an EMBL/GenBank/DDBJ whole genome shotgun (WGS) entry which is preliminary data.</text>
</comment>
<name>A0ABU2QS43_9ACTN</name>
<keyword evidence="2" id="KW-0547">Nucleotide-binding</keyword>
<dbReference type="EMBL" id="JAVRFB010000509">
    <property type="protein sequence ID" value="MDT0407258.1"/>
    <property type="molecule type" value="Genomic_DNA"/>
</dbReference>
<evidence type="ECO:0000313" key="3">
    <source>
        <dbReference type="Proteomes" id="UP001180503"/>
    </source>
</evidence>
<keyword evidence="2" id="KW-0067">ATP-binding</keyword>
<dbReference type="PANTHER" id="PTHR30195">
    <property type="entry name" value="TYPE I SITE-SPECIFIC DEOXYRIBONUCLEASE PROTEIN SUBUNIT M AND R"/>
    <property type="match status" value="1"/>
</dbReference>
<accession>A0ABU2QS43</accession>
<dbReference type="PANTHER" id="PTHR30195:SF15">
    <property type="entry name" value="TYPE I RESTRICTION ENZYME HINDI ENDONUCLEASE SUBUNIT"/>
    <property type="match status" value="1"/>
</dbReference>
<dbReference type="Proteomes" id="UP001180503">
    <property type="component" value="Unassembled WGS sequence"/>
</dbReference>
<keyword evidence="2" id="KW-0347">Helicase</keyword>
<keyword evidence="2" id="KW-0378">Hydrolase</keyword>
<proteinExistence type="predicted"/>
<dbReference type="InterPro" id="IPR027417">
    <property type="entry name" value="P-loop_NTPase"/>
</dbReference>
<dbReference type="Gene3D" id="3.40.50.300">
    <property type="entry name" value="P-loop containing nucleotide triphosphate hydrolases"/>
    <property type="match status" value="1"/>
</dbReference>
<evidence type="ECO:0000313" key="2">
    <source>
        <dbReference type="EMBL" id="MDT0407258.1"/>
    </source>
</evidence>
<evidence type="ECO:0000256" key="1">
    <source>
        <dbReference type="ARBA" id="ARBA00022747"/>
    </source>
</evidence>
<reference evidence="3" key="1">
    <citation type="submission" date="2023-07" db="EMBL/GenBank/DDBJ databases">
        <title>30 novel species of actinomycetes from the DSMZ collection.</title>
        <authorList>
            <person name="Nouioui I."/>
        </authorList>
    </citation>
    <scope>NUCLEOTIDE SEQUENCE [LARGE SCALE GENOMIC DNA]</scope>
    <source>
        <strain evidence="3">DSM 41635</strain>
    </source>
</reference>
<dbReference type="GO" id="GO:0004386">
    <property type="term" value="F:helicase activity"/>
    <property type="evidence" value="ECO:0007669"/>
    <property type="project" value="UniProtKB-KW"/>
</dbReference>
<keyword evidence="1" id="KW-0680">Restriction system</keyword>
<gene>
    <name evidence="2" type="ORF">RM528_36070</name>
</gene>
<protein>
    <submittedName>
        <fullName evidence="2">DEAD/DEAH box helicase</fullName>
    </submittedName>
</protein>
<feature type="non-terminal residue" evidence="2">
    <location>
        <position position="1"/>
    </location>
</feature>
<organism evidence="2 3">
    <name type="scientific">Streptomyces edwardsiae</name>
    <dbReference type="NCBI Taxonomy" id="3075527"/>
    <lineage>
        <taxon>Bacteria</taxon>
        <taxon>Bacillati</taxon>
        <taxon>Actinomycetota</taxon>
        <taxon>Actinomycetes</taxon>
        <taxon>Kitasatosporales</taxon>
        <taxon>Streptomycetaceae</taxon>
        <taxon>Streptomyces</taxon>
    </lineage>
</organism>